<evidence type="ECO:0000256" key="3">
    <source>
        <dbReference type="ARBA" id="ARBA00023125"/>
    </source>
</evidence>
<dbReference type="Proteomes" id="UP001243009">
    <property type="component" value="Unassembled WGS sequence"/>
</dbReference>
<dbReference type="PANTHER" id="PTHR43214">
    <property type="entry name" value="TWO-COMPONENT RESPONSE REGULATOR"/>
    <property type="match status" value="1"/>
</dbReference>
<dbReference type="Gene3D" id="3.40.50.2300">
    <property type="match status" value="1"/>
</dbReference>
<feature type="domain" description="Response regulatory" evidence="7">
    <location>
        <begin position="3"/>
        <end position="119"/>
    </location>
</feature>
<dbReference type="InterPro" id="IPR058245">
    <property type="entry name" value="NreC/VraR/RcsB-like_REC"/>
</dbReference>
<sequence>MVRILLADDHDVVRHGLKHLLESESGWEVCGEAHDGREAVALAEQLKPDIAVLDITMPVLNGLEVTRRIRATCPETEVLVFTMHESEELMREVFAAGARGYLIKSDAARYIVAAVDALTRHQPFISSQVTGAVLGAFLREGEAKQADAGDASLTPREREVLQLLAEGHRNKEIARRLSLSVKTIEAHRAVILEKIGAETLADLVRYAVRNHIISG</sequence>
<dbReference type="PRINTS" id="PR00038">
    <property type="entry name" value="HTHLUXR"/>
</dbReference>
<keyword evidence="1 5" id="KW-0597">Phosphoprotein</keyword>
<gene>
    <name evidence="8" type="ORF">Q7A36_38655</name>
</gene>
<feature type="modified residue" description="4-aspartylphosphate" evidence="5">
    <location>
        <position position="54"/>
    </location>
</feature>
<evidence type="ECO:0000259" key="6">
    <source>
        <dbReference type="PROSITE" id="PS50043"/>
    </source>
</evidence>
<dbReference type="SMART" id="SM00448">
    <property type="entry name" value="REC"/>
    <property type="match status" value="1"/>
</dbReference>
<keyword evidence="4" id="KW-0804">Transcription</keyword>
<dbReference type="EMBL" id="JAUTWS010000202">
    <property type="protein sequence ID" value="MDO9714277.1"/>
    <property type="molecule type" value="Genomic_DNA"/>
</dbReference>
<evidence type="ECO:0000313" key="9">
    <source>
        <dbReference type="Proteomes" id="UP001243009"/>
    </source>
</evidence>
<dbReference type="InterPro" id="IPR039420">
    <property type="entry name" value="WalR-like"/>
</dbReference>
<evidence type="ECO:0000256" key="1">
    <source>
        <dbReference type="ARBA" id="ARBA00022553"/>
    </source>
</evidence>
<protein>
    <submittedName>
        <fullName evidence="8">Response regulator transcription factor</fullName>
    </submittedName>
</protein>
<dbReference type="PANTHER" id="PTHR43214:SF41">
    <property type="entry name" value="NITRATE_NITRITE RESPONSE REGULATOR PROTEIN NARP"/>
    <property type="match status" value="1"/>
</dbReference>
<feature type="domain" description="HTH luxR-type" evidence="6">
    <location>
        <begin position="146"/>
        <end position="211"/>
    </location>
</feature>
<dbReference type="SUPFAM" id="SSF52172">
    <property type="entry name" value="CheY-like"/>
    <property type="match status" value="1"/>
</dbReference>
<keyword evidence="9" id="KW-1185">Reference proteome</keyword>
<dbReference type="Pfam" id="PF00196">
    <property type="entry name" value="GerE"/>
    <property type="match status" value="1"/>
</dbReference>
<organism evidence="8 9">
    <name type="scientific">Paracraurococcus lichenis</name>
    <dbReference type="NCBI Taxonomy" id="3064888"/>
    <lineage>
        <taxon>Bacteria</taxon>
        <taxon>Pseudomonadati</taxon>
        <taxon>Pseudomonadota</taxon>
        <taxon>Alphaproteobacteria</taxon>
        <taxon>Acetobacterales</taxon>
        <taxon>Roseomonadaceae</taxon>
        <taxon>Paracraurococcus</taxon>
    </lineage>
</organism>
<dbReference type="Pfam" id="PF00072">
    <property type="entry name" value="Response_reg"/>
    <property type="match status" value="1"/>
</dbReference>
<dbReference type="SMART" id="SM00421">
    <property type="entry name" value="HTH_LUXR"/>
    <property type="match status" value="1"/>
</dbReference>
<keyword evidence="2" id="KW-0805">Transcription regulation</keyword>
<dbReference type="CDD" id="cd06170">
    <property type="entry name" value="LuxR_C_like"/>
    <property type="match status" value="1"/>
</dbReference>
<keyword evidence="3" id="KW-0238">DNA-binding</keyword>
<evidence type="ECO:0000313" key="8">
    <source>
        <dbReference type="EMBL" id="MDO9714277.1"/>
    </source>
</evidence>
<evidence type="ECO:0000256" key="5">
    <source>
        <dbReference type="PROSITE-ProRule" id="PRU00169"/>
    </source>
</evidence>
<dbReference type="InterPro" id="IPR001789">
    <property type="entry name" value="Sig_transdc_resp-reg_receiver"/>
</dbReference>
<reference evidence="8 9" key="1">
    <citation type="submission" date="2023-08" db="EMBL/GenBank/DDBJ databases">
        <title>The draft genome sequence of Paracraurococcus sp. LOR1-02.</title>
        <authorList>
            <person name="Kingkaew E."/>
            <person name="Tanasupawat S."/>
        </authorList>
    </citation>
    <scope>NUCLEOTIDE SEQUENCE [LARGE SCALE GENOMIC DNA]</scope>
    <source>
        <strain evidence="8 9">LOR1-02</strain>
    </source>
</reference>
<dbReference type="CDD" id="cd17535">
    <property type="entry name" value="REC_NarL-like"/>
    <property type="match status" value="1"/>
</dbReference>
<evidence type="ECO:0000259" key="7">
    <source>
        <dbReference type="PROSITE" id="PS50110"/>
    </source>
</evidence>
<dbReference type="InterPro" id="IPR016032">
    <property type="entry name" value="Sig_transdc_resp-reg_C-effctor"/>
</dbReference>
<comment type="caution">
    <text evidence="8">The sequence shown here is derived from an EMBL/GenBank/DDBJ whole genome shotgun (WGS) entry which is preliminary data.</text>
</comment>
<name>A0ABT9EDH8_9PROT</name>
<accession>A0ABT9EDH8</accession>
<dbReference type="PROSITE" id="PS50043">
    <property type="entry name" value="HTH_LUXR_2"/>
    <property type="match status" value="1"/>
</dbReference>
<dbReference type="RefSeq" id="WP_305109111.1">
    <property type="nucleotide sequence ID" value="NZ_JAUTWS010000202.1"/>
</dbReference>
<dbReference type="PROSITE" id="PS50110">
    <property type="entry name" value="RESPONSE_REGULATORY"/>
    <property type="match status" value="1"/>
</dbReference>
<dbReference type="InterPro" id="IPR011006">
    <property type="entry name" value="CheY-like_superfamily"/>
</dbReference>
<dbReference type="InterPro" id="IPR000792">
    <property type="entry name" value="Tscrpt_reg_LuxR_C"/>
</dbReference>
<evidence type="ECO:0000256" key="2">
    <source>
        <dbReference type="ARBA" id="ARBA00023015"/>
    </source>
</evidence>
<proteinExistence type="predicted"/>
<dbReference type="SUPFAM" id="SSF46894">
    <property type="entry name" value="C-terminal effector domain of the bipartite response regulators"/>
    <property type="match status" value="1"/>
</dbReference>
<evidence type="ECO:0000256" key="4">
    <source>
        <dbReference type="ARBA" id="ARBA00023163"/>
    </source>
</evidence>